<name>A0ABQ5N149_9CLOT</name>
<feature type="domain" description="GAF" evidence="1">
    <location>
        <begin position="119"/>
        <end position="228"/>
    </location>
</feature>
<dbReference type="Pfam" id="PF09388">
    <property type="entry name" value="SpoOE-like"/>
    <property type="match status" value="1"/>
</dbReference>
<dbReference type="EMBL" id="BRXR01000001">
    <property type="protein sequence ID" value="GLC28908.1"/>
    <property type="molecule type" value="Genomic_DNA"/>
</dbReference>
<proteinExistence type="predicted"/>
<reference evidence="2 3" key="1">
    <citation type="journal article" date="2024" name="Int. J. Syst. Evol. Microbiol.">
        <title>Clostridium omnivorum sp. nov., isolated from anoxic soil under the treatment of reductive soil disinfestation.</title>
        <authorList>
            <person name="Ueki A."/>
            <person name="Tonouchi A."/>
            <person name="Kaku N."/>
            <person name="Honma S."/>
            <person name="Ueki K."/>
        </authorList>
    </citation>
    <scope>NUCLEOTIDE SEQUENCE [LARGE SCALE GENOMIC DNA]</scope>
    <source>
        <strain evidence="2 3">E14</strain>
    </source>
</reference>
<gene>
    <name evidence="2" type="ORF">bsdE14_03180</name>
</gene>
<dbReference type="Proteomes" id="UP001208567">
    <property type="component" value="Unassembled WGS sequence"/>
</dbReference>
<dbReference type="InterPro" id="IPR018540">
    <property type="entry name" value="Spo0E-like"/>
</dbReference>
<dbReference type="InterPro" id="IPR036638">
    <property type="entry name" value="HLH_DNA-bd_sf"/>
</dbReference>
<comment type="caution">
    <text evidence="2">The sequence shown here is derived from an EMBL/GenBank/DDBJ whole genome shotgun (WGS) entry which is preliminary data.</text>
</comment>
<dbReference type="Gene3D" id="4.10.280.10">
    <property type="entry name" value="Helix-loop-helix DNA-binding domain"/>
    <property type="match status" value="1"/>
</dbReference>
<dbReference type="RefSeq" id="WP_264848183.1">
    <property type="nucleotide sequence ID" value="NZ_BRXR01000001.1"/>
</dbReference>
<keyword evidence="3" id="KW-1185">Reference proteome</keyword>
<dbReference type="InterPro" id="IPR003018">
    <property type="entry name" value="GAF"/>
</dbReference>
<evidence type="ECO:0000259" key="1">
    <source>
        <dbReference type="Pfam" id="PF01590"/>
    </source>
</evidence>
<evidence type="ECO:0000313" key="3">
    <source>
        <dbReference type="Proteomes" id="UP001208567"/>
    </source>
</evidence>
<accession>A0ABQ5N149</accession>
<dbReference type="Gene3D" id="3.30.450.40">
    <property type="match status" value="1"/>
</dbReference>
<organism evidence="2 3">
    <name type="scientific">Clostridium omnivorum</name>
    <dbReference type="NCBI Taxonomy" id="1604902"/>
    <lineage>
        <taxon>Bacteria</taxon>
        <taxon>Bacillati</taxon>
        <taxon>Bacillota</taxon>
        <taxon>Clostridia</taxon>
        <taxon>Eubacteriales</taxon>
        <taxon>Clostridiaceae</taxon>
        <taxon>Clostridium</taxon>
    </lineage>
</organism>
<sequence>MLDFKMEEARERLFDAIDNCSNLTEESVVQISQKLDELINMYYKKGVMKPTIDYDEYEKELEDEWKRFVNIVMKHPGSRKSTFLGWDRCRKLGIDEEAIKGVILSNEELLTIRNSNIELIEVSKAYMDKISESLSDIPHMILLSDREGWVIDMRGRNKSFSEAAGICSGVNCSEKHVGNNGIGTCLSVEEPVLVYGIEHFGNLYKSLACFGIPIKKNGEVIGAMDVTVPVEHAKPTNLLFALDCINLLESELSTVLS</sequence>
<protein>
    <recommendedName>
        <fullName evidence="1">GAF domain-containing protein</fullName>
    </recommendedName>
</protein>
<dbReference type="InterPro" id="IPR029016">
    <property type="entry name" value="GAF-like_dom_sf"/>
</dbReference>
<dbReference type="SUPFAM" id="SSF140500">
    <property type="entry name" value="BAS1536-like"/>
    <property type="match status" value="1"/>
</dbReference>
<dbReference type="Pfam" id="PF01590">
    <property type="entry name" value="GAF"/>
    <property type="match status" value="1"/>
</dbReference>
<dbReference type="InterPro" id="IPR037208">
    <property type="entry name" value="Spo0E-like_sf"/>
</dbReference>
<evidence type="ECO:0000313" key="2">
    <source>
        <dbReference type="EMBL" id="GLC28908.1"/>
    </source>
</evidence>